<organism evidence="2 3">
    <name type="scientific">Asparagus officinalis</name>
    <name type="common">Garden asparagus</name>
    <dbReference type="NCBI Taxonomy" id="4686"/>
    <lineage>
        <taxon>Eukaryota</taxon>
        <taxon>Viridiplantae</taxon>
        <taxon>Streptophyta</taxon>
        <taxon>Embryophyta</taxon>
        <taxon>Tracheophyta</taxon>
        <taxon>Spermatophyta</taxon>
        <taxon>Magnoliopsida</taxon>
        <taxon>Liliopsida</taxon>
        <taxon>Asparagales</taxon>
        <taxon>Asparagaceae</taxon>
        <taxon>Asparagoideae</taxon>
        <taxon>Asparagus</taxon>
    </lineage>
</organism>
<evidence type="ECO:0000256" key="1">
    <source>
        <dbReference type="SAM" id="MobiDB-lite"/>
    </source>
</evidence>
<feature type="compositionally biased region" description="Acidic residues" evidence="1">
    <location>
        <begin position="61"/>
        <end position="70"/>
    </location>
</feature>
<accession>A0A5P1FP59</accession>
<dbReference type="PANTHER" id="PTHR33472:SF28">
    <property type="entry name" value="BROMO AND FHA DOMAIN-CONTAINING PROTEIN DDB_G0267958"/>
    <property type="match status" value="1"/>
</dbReference>
<keyword evidence="3" id="KW-1185">Reference proteome</keyword>
<evidence type="ECO:0000313" key="3">
    <source>
        <dbReference type="Proteomes" id="UP000243459"/>
    </source>
</evidence>
<evidence type="ECO:0000313" key="2">
    <source>
        <dbReference type="EMBL" id="ONK78430.1"/>
    </source>
</evidence>
<dbReference type="EMBL" id="CM007382">
    <property type="protein sequence ID" value="ONK78430.1"/>
    <property type="molecule type" value="Genomic_DNA"/>
</dbReference>
<dbReference type="Gramene" id="ONK78430">
    <property type="protein sequence ID" value="ONK78430"/>
    <property type="gene ID" value="A4U43_C02F18680"/>
</dbReference>
<dbReference type="AlphaFoldDB" id="A0A5P1FP59"/>
<gene>
    <name evidence="2" type="ORF">A4U43_C02F18680</name>
</gene>
<protein>
    <submittedName>
        <fullName evidence="2">Uncharacterized protein</fullName>
    </submittedName>
</protein>
<sequence>MKAELLDGATEMNKAKVGEDEGKVSAYTNSNFQAVNNSIMMDGECTAEDPGVHIEIVDCMDIEEEDEDGDEKDRMKSKGKKEEMKKKKGKKESLHEEKHLEGKEG</sequence>
<dbReference type="PANTHER" id="PTHR33472">
    <property type="entry name" value="OS01G0106600 PROTEIN"/>
    <property type="match status" value="1"/>
</dbReference>
<dbReference type="Proteomes" id="UP000243459">
    <property type="component" value="Chromosome 2"/>
</dbReference>
<dbReference type="OrthoDB" id="774437at2759"/>
<reference evidence="3" key="1">
    <citation type="journal article" date="2017" name="Nat. Commun.">
        <title>The asparagus genome sheds light on the origin and evolution of a young Y chromosome.</title>
        <authorList>
            <person name="Harkess A."/>
            <person name="Zhou J."/>
            <person name="Xu C."/>
            <person name="Bowers J.E."/>
            <person name="Van der Hulst R."/>
            <person name="Ayyampalayam S."/>
            <person name="Mercati F."/>
            <person name="Riccardi P."/>
            <person name="McKain M.R."/>
            <person name="Kakrana A."/>
            <person name="Tang H."/>
            <person name="Ray J."/>
            <person name="Groenendijk J."/>
            <person name="Arikit S."/>
            <person name="Mathioni S.M."/>
            <person name="Nakano M."/>
            <person name="Shan H."/>
            <person name="Telgmann-Rauber A."/>
            <person name="Kanno A."/>
            <person name="Yue Z."/>
            <person name="Chen H."/>
            <person name="Li W."/>
            <person name="Chen Y."/>
            <person name="Xu X."/>
            <person name="Zhang Y."/>
            <person name="Luo S."/>
            <person name="Chen H."/>
            <person name="Gao J."/>
            <person name="Mao Z."/>
            <person name="Pires J.C."/>
            <person name="Luo M."/>
            <person name="Kudrna D."/>
            <person name="Wing R.A."/>
            <person name="Meyers B.C."/>
            <person name="Yi K."/>
            <person name="Kong H."/>
            <person name="Lavrijsen P."/>
            <person name="Sunseri F."/>
            <person name="Falavigna A."/>
            <person name="Ye Y."/>
            <person name="Leebens-Mack J.H."/>
            <person name="Chen G."/>
        </authorList>
    </citation>
    <scope>NUCLEOTIDE SEQUENCE [LARGE SCALE GENOMIC DNA]</scope>
    <source>
        <strain evidence="3">cv. DH0086</strain>
    </source>
</reference>
<feature type="region of interest" description="Disordered" evidence="1">
    <location>
        <begin position="61"/>
        <end position="105"/>
    </location>
</feature>
<name>A0A5P1FP59_ASPOF</name>
<feature type="compositionally biased region" description="Basic and acidic residues" evidence="1">
    <location>
        <begin position="71"/>
        <end position="105"/>
    </location>
</feature>
<proteinExistence type="predicted"/>